<feature type="non-terminal residue" evidence="3">
    <location>
        <position position="165"/>
    </location>
</feature>
<reference evidence="3 4" key="1">
    <citation type="submission" date="2013-11" db="EMBL/GenBank/DDBJ databases">
        <title>Genome sequencing of Stegodyphus mimosarum.</title>
        <authorList>
            <person name="Bechsgaard J."/>
        </authorList>
    </citation>
    <scope>NUCLEOTIDE SEQUENCE [LARGE SCALE GENOMIC DNA]</scope>
</reference>
<dbReference type="InterPro" id="IPR033053">
    <property type="entry name" value="Hir3/CABIN1"/>
</dbReference>
<dbReference type="GO" id="GO:0005634">
    <property type="term" value="C:nucleus"/>
    <property type="evidence" value="ECO:0007669"/>
    <property type="project" value="UniProtKB-SubCell"/>
</dbReference>
<dbReference type="STRING" id="407821.A0A087U987"/>
<comment type="subcellular location">
    <subcellularLocation>
        <location evidence="1">Nucleus</location>
    </subcellularLocation>
</comment>
<evidence type="ECO:0000256" key="2">
    <source>
        <dbReference type="ARBA" id="ARBA00023242"/>
    </source>
</evidence>
<dbReference type="PANTHER" id="PTHR15502:SF7">
    <property type="entry name" value="CALCINEURIN-BINDING PROTEIN CABIN-1"/>
    <property type="match status" value="1"/>
</dbReference>
<accession>A0A087U987</accession>
<dbReference type="AlphaFoldDB" id="A0A087U987"/>
<gene>
    <name evidence="3" type="ORF">X975_08371</name>
</gene>
<dbReference type="PANTHER" id="PTHR15502">
    <property type="entry name" value="CALCINEURIN-BINDING PROTEIN CABIN 1-RELATED"/>
    <property type="match status" value="1"/>
</dbReference>
<dbReference type="GO" id="GO:0006325">
    <property type="term" value="P:chromatin organization"/>
    <property type="evidence" value="ECO:0007669"/>
    <property type="project" value="InterPro"/>
</dbReference>
<keyword evidence="4" id="KW-1185">Reference proteome</keyword>
<evidence type="ECO:0000313" key="4">
    <source>
        <dbReference type="Proteomes" id="UP000054359"/>
    </source>
</evidence>
<dbReference type="Proteomes" id="UP000054359">
    <property type="component" value="Unassembled WGS sequence"/>
</dbReference>
<organism evidence="3 4">
    <name type="scientific">Stegodyphus mimosarum</name>
    <name type="common">African social velvet spider</name>
    <dbReference type="NCBI Taxonomy" id="407821"/>
    <lineage>
        <taxon>Eukaryota</taxon>
        <taxon>Metazoa</taxon>
        <taxon>Ecdysozoa</taxon>
        <taxon>Arthropoda</taxon>
        <taxon>Chelicerata</taxon>
        <taxon>Arachnida</taxon>
        <taxon>Araneae</taxon>
        <taxon>Araneomorphae</taxon>
        <taxon>Entelegynae</taxon>
        <taxon>Eresoidea</taxon>
        <taxon>Eresidae</taxon>
        <taxon>Stegodyphus</taxon>
    </lineage>
</organism>
<name>A0A087U987_STEMI</name>
<dbReference type="GO" id="GO:0031491">
    <property type="term" value="F:nucleosome binding"/>
    <property type="evidence" value="ECO:0007669"/>
    <property type="project" value="TreeGrafter"/>
</dbReference>
<dbReference type="EMBL" id="KK118812">
    <property type="protein sequence ID" value="KFM73926.1"/>
    <property type="molecule type" value="Genomic_DNA"/>
</dbReference>
<keyword evidence="2" id="KW-0539">Nucleus</keyword>
<dbReference type="OrthoDB" id="6376137at2759"/>
<proteinExistence type="predicted"/>
<sequence length="165" mass="18843">MPSSLMLLFTAHEYLGRRSWCTAADGLLLLHCIDIMMAELQDTKGNSYLYREDLETGLEQCIYCLYGHPNKRTRAKHLQEHNAKQIPLTWERAVLIFQYFKPNILPEFDSYRTSTVSAELENLLKRISALVPPEEDPATKVDSYTAYIEGGTDKCPDPPFGNKTP</sequence>
<protein>
    <submittedName>
        <fullName evidence="3">Calcineurin-binding protein cabin-1</fullName>
    </submittedName>
</protein>
<evidence type="ECO:0000313" key="3">
    <source>
        <dbReference type="EMBL" id="KFM73926.1"/>
    </source>
</evidence>
<evidence type="ECO:0000256" key="1">
    <source>
        <dbReference type="ARBA" id="ARBA00004123"/>
    </source>
</evidence>